<name>A0A7Y0E1C4_9PROT</name>
<gene>
    <name evidence="1" type="ORF">HH303_13175</name>
</gene>
<dbReference type="Proteomes" id="UP000539372">
    <property type="component" value="Unassembled WGS sequence"/>
</dbReference>
<evidence type="ECO:0000313" key="1">
    <source>
        <dbReference type="EMBL" id="NMM45439.1"/>
    </source>
</evidence>
<organism evidence="1 2">
    <name type="scientific">Pacificispira spongiicola</name>
    <dbReference type="NCBI Taxonomy" id="2729598"/>
    <lineage>
        <taxon>Bacteria</taxon>
        <taxon>Pseudomonadati</taxon>
        <taxon>Pseudomonadota</taxon>
        <taxon>Alphaproteobacteria</taxon>
        <taxon>Rhodospirillales</taxon>
        <taxon>Rhodospirillaceae</taxon>
        <taxon>Pacificispira</taxon>
    </lineage>
</organism>
<dbReference type="EMBL" id="JABBNT010000004">
    <property type="protein sequence ID" value="NMM45439.1"/>
    <property type="molecule type" value="Genomic_DNA"/>
</dbReference>
<protein>
    <recommendedName>
        <fullName evidence="3">Class I SAM-dependent methyltransferase</fullName>
    </recommendedName>
</protein>
<accession>A0A7Y0E1C4</accession>
<evidence type="ECO:0000313" key="2">
    <source>
        <dbReference type="Proteomes" id="UP000539372"/>
    </source>
</evidence>
<sequence>MILEALEYLMTPCPKWARDFGYLSESIAIRHRAKRCADAWKPHQDQTKAAILENCPDDAETIVVLGAGHCFDIPVPELARRCRNLVLVDAVRPMGLCLPRNTEFLTRDIHGLSLCLFEGRNRHQRGEPLQEFSGADYVVSANLISQLPILPLRHLARLGLAADLPPQDGLAAQIQRDHIADLKALSGRAVLIGDARRVVRDRSDKVLSDEALTKLMLLPTPMRSWSWHLVPPGENSDGRTVEIDVGVWMFRPDVANGRKRDLSTLDPLLGAS</sequence>
<dbReference type="RefSeq" id="WP_169625841.1">
    <property type="nucleotide sequence ID" value="NZ_JABBNT010000004.1"/>
</dbReference>
<keyword evidence="2" id="KW-1185">Reference proteome</keyword>
<proteinExistence type="predicted"/>
<dbReference type="AlphaFoldDB" id="A0A7Y0E1C4"/>
<reference evidence="1 2" key="1">
    <citation type="submission" date="2020-04" db="EMBL/GenBank/DDBJ databases">
        <title>Rhodospirillaceae bacterium KN72 isolated from deep sea.</title>
        <authorList>
            <person name="Zhang D.-C."/>
        </authorList>
    </citation>
    <scope>NUCLEOTIDE SEQUENCE [LARGE SCALE GENOMIC DNA]</scope>
    <source>
        <strain evidence="1 2">KN72</strain>
    </source>
</reference>
<comment type="caution">
    <text evidence="1">The sequence shown here is derived from an EMBL/GenBank/DDBJ whole genome shotgun (WGS) entry which is preliminary data.</text>
</comment>
<evidence type="ECO:0008006" key="3">
    <source>
        <dbReference type="Google" id="ProtNLM"/>
    </source>
</evidence>